<reference evidence="2 3" key="1">
    <citation type="journal article" date="2019" name="Environ. Microbiol.">
        <title>At the nexus of three kingdoms: the genome of the mycorrhizal fungus Gigaspora margarita provides insights into plant, endobacterial and fungal interactions.</title>
        <authorList>
            <person name="Venice F."/>
            <person name="Ghignone S."/>
            <person name="Salvioli di Fossalunga A."/>
            <person name="Amselem J."/>
            <person name="Novero M."/>
            <person name="Xianan X."/>
            <person name="Sedzielewska Toro K."/>
            <person name="Morin E."/>
            <person name="Lipzen A."/>
            <person name="Grigoriev I.V."/>
            <person name="Henrissat B."/>
            <person name="Martin F.M."/>
            <person name="Bonfante P."/>
        </authorList>
    </citation>
    <scope>NUCLEOTIDE SEQUENCE [LARGE SCALE GENOMIC DNA]</scope>
    <source>
        <strain evidence="2 3">BEG34</strain>
    </source>
</reference>
<feature type="domain" description="Tr-type G" evidence="1">
    <location>
        <begin position="47"/>
        <end position="111"/>
    </location>
</feature>
<dbReference type="OrthoDB" id="2424250at2759"/>
<evidence type="ECO:0000313" key="2">
    <source>
        <dbReference type="EMBL" id="KAF0471045.1"/>
    </source>
</evidence>
<keyword evidence="3" id="KW-1185">Reference proteome</keyword>
<name>A0A8H3XKZ7_GIGMA</name>
<dbReference type="InterPro" id="IPR027417">
    <property type="entry name" value="P-loop_NTPase"/>
</dbReference>
<gene>
    <name evidence="2" type="ORF">F8M41_025283</name>
</gene>
<evidence type="ECO:0000259" key="1">
    <source>
        <dbReference type="Pfam" id="PF00009"/>
    </source>
</evidence>
<dbReference type="Gene3D" id="3.40.50.300">
    <property type="entry name" value="P-loop containing nucleotide triphosphate hydrolases"/>
    <property type="match status" value="1"/>
</dbReference>
<dbReference type="SUPFAM" id="SSF52540">
    <property type="entry name" value="P-loop containing nucleoside triphosphate hydrolases"/>
    <property type="match status" value="1"/>
</dbReference>
<dbReference type="GO" id="GO:0003924">
    <property type="term" value="F:GTPase activity"/>
    <property type="evidence" value="ECO:0007669"/>
    <property type="project" value="InterPro"/>
</dbReference>
<proteinExistence type="predicted"/>
<dbReference type="PANTHER" id="PTHR42908:SF6">
    <property type="entry name" value="116 KDA U5 SMALL NUCLEAR RIBONUCLEOPROTEIN COMPONENT"/>
    <property type="match status" value="1"/>
</dbReference>
<dbReference type="GO" id="GO:0046540">
    <property type="term" value="C:U4/U6 x U5 tri-snRNP complex"/>
    <property type="evidence" value="ECO:0007669"/>
    <property type="project" value="TreeGrafter"/>
</dbReference>
<sequence>MGFNLLTTKNLESIRYANGKGCRARSLPLPPSLTISKLAVITTILNAQECYTDTHTLERDRGVSIKSMPMTFILQDTKSKSYSFNIINTPEHIYFVDEVTAALRLYDVAVSYSQYERIIWHVIQENLEVCQHAQGRDLHVFPERGSQMG</sequence>
<dbReference type="GO" id="GO:0005525">
    <property type="term" value="F:GTP binding"/>
    <property type="evidence" value="ECO:0007669"/>
    <property type="project" value="InterPro"/>
</dbReference>
<dbReference type="EMBL" id="WTPW01000897">
    <property type="protein sequence ID" value="KAF0471045.1"/>
    <property type="molecule type" value="Genomic_DNA"/>
</dbReference>
<dbReference type="PANTHER" id="PTHR42908">
    <property type="entry name" value="TRANSLATION ELONGATION FACTOR-RELATED"/>
    <property type="match status" value="1"/>
</dbReference>
<comment type="caution">
    <text evidence="2">The sequence shown here is derived from an EMBL/GenBank/DDBJ whole genome shotgun (WGS) entry which is preliminary data.</text>
</comment>
<dbReference type="Pfam" id="PF00009">
    <property type="entry name" value="GTP_EFTU"/>
    <property type="match status" value="1"/>
</dbReference>
<dbReference type="GO" id="GO:0030623">
    <property type="term" value="F:U5 snRNA binding"/>
    <property type="evidence" value="ECO:0007669"/>
    <property type="project" value="TreeGrafter"/>
</dbReference>
<dbReference type="GO" id="GO:0000398">
    <property type="term" value="P:mRNA splicing, via spliceosome"/>
    <property type="evidence" value="ECO:0007669"/>
    <property type="project" value="TreeGrafter"/>
</dbReference>
<dbReference type="GO" id="GO:0071007">
    <property type="term" value="C:U2-type catalytic step 2 spliceosome"/>
    <property type="evidence" value="ECO:0007669"/>
    <property type="project" value="TreeGrafter"/>
</dbReference>
<evidence type="ECO:0000313" key="3">
    <source>
        <dbReference type="Proteomes" id="UP000439903"/>
    </source>
</evidence>
<organism evidence="2 3">
    <name type="scientific">Gigaspora margarita</name>
    <dbReference type="NCBI Taxonomy" id="4874"/>
    <lineage>
        <taxon>Eukaryota</taxon>
        <taxon>Fungi</taxon>
        <taxon>Fungi incertae sedis</taxon>
        <taxon>Mucoromycota</taxon>
        <taxon>Glomeromycotina</taxon>
        <taxon>Glomeromycetes</taxon>
        <taxon>Diversisporales</taxon>
        <taxon>Gigasporaceae</taxon>
        <taxon>Gigaspora</taxon>
    </lineage>
</organism>
<dbReference type="InterPro" id="IPR000795">
    <property type="entry name" value="T_Tr_GTP-bd_dom"/>
</dbReference>
<keyword evidence="2" id="KW-0378">Hydrolase</keyword>
<dbReference type="Proteomes" id="UP000439903">
    <property type="component" value="Unassembled WGS sequence"/>
</dbReference>
<accession>A0A8H3XKZ7</accession>
<dbReference type="GO" id="GO:0005829">
    <property type="term" value="C:cytosol"/>
    <property type="evidence" value="ECO:0007669"/>
    <property type="project" value="TreeGrafter"/>
</dbReference>
<dbReference type="AlphaFoldDB" id="A0A8H3XKZ7"/>
<protein>
    <submittedName>
        <fullName evidence="2">P-loop containing nucleoside triphosphate hydrolase protein</fullName>
    </submittedName>
</protein>